<reference evidence="1 2" key="1">
    <citation type="submission" date="2018-02" db="EMBL/GenBank/DDBJ databases">
        <title>Comparative analysis of genomes of three Brevibacillus laterosporus strains producers of potent antimicrobials isolated from silage.</title>
        <authorList>
            <person name="Kojic M."/>
            <person name="Miljkovic M."/>
            <person name="Studholme D."/>
            <person name="Filipic B."/>
        </authorList>
    </citation>
    <scope>NUCLEOTIDE SEQUENCE [LARGE SCALE GENOMIC DNA]</scope>
    <source>
        <strain evidence="1 2">BGSP11</strain>
    </source>
</reference>
<dbReference type="RefSeq" id="WP_104030249.1">
    <property type="nucleotide sequence ID" value="NZ_PRKQ01000001.1"/>
</dbReference>
<sequence length="518" mass="61408">MKYKQSGIFLISNSINDKVFVEYSSNIPKEFLNTYSLLSSGNHSNRVLQIDYSLYGKNNFRFQVIENVKAESSKKLNALLKRKKEYWVKEFKAFLYSHGYNFKEIKNCWNVQDDYRGVFKEIYSLLDFNLPYAKDRTQLLHSTLEGSLSNWMIEYISSPAFWDKQVKTSGDSLIEFEVDSFLKRLEGLANYLLHPRFNDSTQEELLKKKPKMQRRVAKDHLTKSKLNKIKYKEIQTNNLTSLSNKKANKFWKQKITDHDIHAFKEIKELDALLMKLSTQLGYGFPKDELQITQKKIEEKYGKNHLDKLKKLYSDLSKEIIIIKEKLVGVIYFKRLLKGTTKFDYDCDTGYFDEFDNYISVSENKIDFKNEKHILELLNHYYSLKKDCADKPSSDMWHILFVLDELIQKSNFEDHIKDILTLKIEGATGNEISSFLYKKYKLNLNDDRISKIFNSSIPKTIVDTYLNDYEEWLYTYKIKGKYKKCKNCNTNKLVSEKYFRKRSDKKGDGYYNKCRLCEK</sequence>
<gene>
    <name evidence="1" type="ORF">C4A77_00240</name>
</gene>
<evidence type="ECO:0000313" key="2">
    <source>
        <dbReference type="Proteomes" id="UP000239759"/>
    </source>
</evidence>
<accession>A0AAP8QHW4</accession>
<dbReference type="EMBL" id="PRKQ01000001">
    <property type="protein sequence ID" value="PPB12848.1"/>
    <property type="molecule type" value="Genomic_DNA"/>
</dbReference>
<comment type="caution">
    <text evidence="1">The sequence shown here is derived from an EMBL/GenBank/DDBJ whole genome shotgun (WGS) entry which is preliminary data.</text>
</comment>
<protein>
    <submittedName>
        <fullName evidence="1">Uncharacterized protein</fullName>
    </submittedName>
</protein>
<dbReference type="Proteomes" id="UP000239759">
    <property type="component" value="Unassembled WGS sequence"/>
</dbReference>
<name>A0AAP8QHW4_BRELA</name>
<evidence type="ECO:0000313" key="1">
    <source>
        <dbReference type="EMBL" id="PPB12848.1"/>
    </source>
</evidence>
<dbReference type="Gene3D" id="3.40.1440.10">
    <property type="entry name" value="GIY-YIG endonuclease"/>
    <property type="match status" value="1"/>
</dbReference>
<organism evidence="1 2">
    <name type="scientific">Brevibacillus laterosporus</name>
    <name type="common">Bacillus laterosporus</name>
    <dbReference type="NCBI Taxonomy" id="1465"/>
    <lineage>
        <taxon>Bacteria</taxon>
        <taxon>Bacillati</taxon>
        <taxon>Bacillota</taxon>
        <taxon>Bacilli</taxon>
        <taxon>Bacillales</taxon>
        <taxon>Paenibacillaceae</taxon>
        <taxon>Brevibacillus</taxon>
    </lineage>
</organism>
<dbReference type="InterPro" id="IPR035901">
    <property type="entry name" value="GIY-YIG_endonuc_sf"/>
</dbReference>
<proteinExistence type="predicted"/>
<dbReference type="AlphaFoldDB" id="A0AAP8QHW4"/>